<dbReference type="SUPFAM" id="SSF55166">
    <property type="entry name" value="Hedgehog/DD-peptidase"/>
    <property type="match status" value="1"/>
</dbReference>
<evidence type="ECO:0000259" key="1">
    <source>
        <dbReference type="Pfam" id="PF02557"/>
    </source>
</evidence>
<dbReference type="EMBL" id="UOEU01000178">
    <property type="protein sequence ID" value="VAW31194.1"/>
    <property type="molecule type" value="Genomic_DNA"/>
</dbReference>
<gene>
    <name evidence="2" type="ORF">MNBD_CHLOROFLEXI01-4804</name>
</gene>
<keyword evidence="2" id="KW-0121">Carboxypeptidase</keyword>
<dbReference type="GO" id="GO:0006508">
    <property type="term" value="P:proteolysis"/>
    <property type="evidence" value="ECO:0007669"/>
    <property type="project" value="InterPro"/>
</dbReference>
<keyword evidence="2" id="KW-0378">Hydrolase</keyword>
<dbReference type="Pfam" id="PF02557">
    <property type="entry name" value="VanY"/>
    <property type="match status" value="1"/>
</dbReference>
<reference evidence="2" key="1">
    <citation type="submission" date="2018-06" db="EMBL/GenBank/DDBJ databases">
        <authorList>
            <person name="Zhirakovskaya E."/>
        </authorList>
    </citation>
    <scope>NUCLEOTIDE SEQUENCE</scope>
</reference>
<evidence type="ECO:0000313" key="2">
    <source>
        <dbReference type="EMBL" id="VAW31194.1"/>
    </source>
</evidence>
<name>A0A3B0VHM0_9ZZZZ</name>
<dbReference type="InterPro" id="IPR003709">
    <property type="entry name" value="VanY-like_core_dom"/>
</dbReference>
<dbReference type="CDD" id="cd14852">
    <property type="entry name" value="LD-carboxypeptidase"/>
    <property type="match status" value="1"/>
</dbReference>
<dbReference type="EC" id="3.4.16.4" evidence="2"/>
<dbReference type="InterPro" id="IPR009045">
    <property type="entry name" value="Zn_M74/Hedgehog-like"/>
</dbReference>
<sequence length="317" mass="34994">MDKLVFVNYQFSSFLVQCLFMKKFSFIWLGTLLALFFLMGCSTETAVSPTPLSTTSTQGLATAASTRLLIPTSQALPPTITAVSTATITATPQATTSPTATPSPTPIGPCTNRQPAGNLLTIVTQTYGLSRDSAPPDLVLLTDYLPIEVTLGYPSELRQVALAPLQQMIAEMQTEGLQPRILSGYRSYAAQAISWEKWNREVPEYAAILSARPGHSEHQLGTTVDFGSPELAEITGIADIQFHTYFYQTSEGRWLAENGHLYGFTLSYPRGALETTGFYYEPWHFRYVGVETATFLYDSDFYLTEYQLSTQPEPCIP</sequence>
<proteinExistence type="predicted"/>
<protein>
    <submittedName>
        <fullName evidence="2">D-alanyl-D-alanine carboxypeptidase</fullName>
        <ecNumber evidence="2">3.4.16.4</ecNumber>
    </submittedName>
</protein>
<accession>A0A3B0VHM0</accession>
<dbReference type="GO" id="GO:0009002">
    <property type="term" value="F:serine-type D-Ala-D-Ala carboxypeptidase activity"/>
    <property type="evidence" value="ECO:0007669"/>
    <property type="project" value="UniProtKB-EC"/>
</dbReference>
<dbReference type="PANTHER" id="PTHR34385:SF1">
    <property type="entry name" value="PEPTIDOGLYCAN L-ALANYL-D-GLUTAMATE ENDOPEPTIDASE CWLK"/>
    <property type="match status" value="1"/>
</dbReference>
<feature type="domain" description="D-alanyl-D-alanine carboxypeptidase-like core" evidence="1">
    <location>
        <begin position="156"/>
        <end position="289"/>
    </location>
</feature>
<keyword evidence="2" id="KW-0645">Protease</keyword>
<dbReference type="AlphaFoldDB" id="A0A3B0VHM0"/>
<organism evidence="2">
    <name type="scientific">hydrothermal vent metagenome</name>
    <dbReference type="NCBI Taxonomy" id="652676"/>
    <lineage>
        <taxon>unclassified sequences</taxon>
        <taxon>metagenomes</taxon>
        <taxon>ecological metagenomes</taxon>
    </lineage>
</organism>
<dbReference type="PANTHER" id="PTHR34385">
    <property type="entry name" value="D-ALANYL-D-ALANINE CARBOXYPEPTIDASE"/>
    <property type="match status" value="1"/>
</dbReference>
<dbReference type="Gene3D" id="3.30.1380.10">
    <property type="match status" value="1"/>
</dbReference>
<dbReference type="InterPro" id="IPR058193">
    <property type="entry name" value="VanY/YodJ_core_dom"/>
</dbReference>
<dbReference type="InterPro" id="IPR052179">
    <property type="entry name" value="DD-CPase-like"/>
</dbReference>